<dbReference type="GO" id="GO:0046872">
    <property type="term" value="F:metal ion binding"/>
    <property type="evidence" value="ECO:0007669"/>
    <property type="project" value="UniProtKB-KW"/>
</dbReference>
<keyword evidence="3" id="KW-0106">Calcium</keyword>
<dbReference type="FunFam" id="2.60.40.10:FF:000171">
    <property type="entry name" value="protein-glutamine gamma-glutamyltransferase 6"/>
    <property type="match status" value="1"/>
</dbReference>
<comment type="similarity">
    <text evidence="1">Belongs to the transglutaminase superfamily. Transglutaminase family.</text>
</comment>
<dbReference type="FunFam" id="3.90.260.10:FF:000002">
    <property type="entry name" value="Erythrocyte membrane protein band 4.2"/>
    <property type="match status" value="1"/>
</dbReference>
<evidence type="ECO:0000256" key="1">
    <source>
        <dbReference type="ARBA" id="ARBA00005968"/>
    </source>
</evidence>
<dbReference type="Pfam" id="PF00868">
    <property type="entry name" value="Transglut_N"/>
    <property type="match status" value="1"/>
</dbReference>
<dbReference type="InterPro" id="IPR050779">
    <property type="entry name" value="Transglutaminase"/>
</dbReference>
<dbReference type="EMBL" id="QDEB01008189">
    <property type="protein sequence ID" value="RZC42409.1"/>
    <property type="molecule type" value="Genomic_DNA"/>
</dbReference>
<name>A0A482WCP6_ASBVE</name>
<dbReference type="GO" id="GO:0003810">
    <property type="term" value="F:protein-glutamine gamma-glutamyltransferase activity"/>
    <property type="evidence" value="ECO:0007669"/>
    <property type="project" value="InterPro"/>
</dbReference>
<accession>A0A482WCP6</accession>
<dbReference type="InterPro" id="IPR013808">
    <property type="entry name" value="Transglutaminase_AS"/>
</dbReference>
<feature type="binding site" evidence="3">
    <location>
        <position position="410"/>
    </location>
    <ligand>
        <name>Ca(2+)</name>
        <dbReference type="ChEBI" id="CHEBI:29108"/>
    </ligand>
</feature>
<feature type="binding site" evidence="3">
    <location>
        <position position="472"/>
    </location>
    <ligand>
        <name>Ca(2+)</name>
        <dbReference type="ChEBI" id="CHEBI:29108"/>
    </ligand>
</feature>
<feature type="active site" evidence="2">
    <location>
        <position position="283"/>
    </location>
</feature>
<keyword evidence="3" id="KW-0479">Metal-binding</keyword>
<feature type="binding site" evidence="3">
    <location>
        <position position="412"/>
    </location>
    <ligand>
        <name>Ca(2+)</name>
        <dbReference type="ChEBI" id="CHEBI:29108"/>
    </ligand>
</feature>
<protein>
    <submittedName>
        <fullName evidence="5">Hemocyte protein-glutamine gamma-glutamyltransferase</fullName>
    </submittedName>
</protein>
<dbReference type="Gene3D" id="3.90.260.10">
    <property type="entry name" value="Transglutaminase-like"/>
    <property type="match status" value="1"/>
</dbReference>
<dbReference type="SUPFAM" id="SSF81296">
    <property type="entry name" value="E set domains"/>
    <property type="match status" value="1"/>
</dbReference>
<dbReference type="InterPro" id="IPR036985">
    <property type="entry name" value="Transglutaminase-like_sf"/>
</dbReference>
<evidence type="ECO:0000313" key="6">
    <source>
        <dbReference type="Proteomes" id="UP000292052"/>
    </source>
</evidence>
<dbReference type="PANTHER" id="PTHR11590">
    <property type="entry name" value="PROTEIN-GLUTAMINE GAMMA-GLUTAMYLTRANSFERASE"/>
    <property type="match status" value="1"/>
</dbReference>
<dbReference type="InterPro" id="IPR038765">
    <property type="entry name" value="Papain-like_cys_pep_sf"/>
</dbReference>
<dbReference type="FunFam" id="2.60.40.10:FF:000090">
    <property type="entry name" value="Protein-glutamine gamma-glutamyltransferase 2"/>
    <property type="match status" value="1"/>
</dbReference>
<feature type="active site" evidence="2">
    <location>
        <position position="347"/>
    </location>
</feature>
<dbReference type="Proteomes" id="UP000292052">
    <property type="component" value="Unassembled WGS sequence"/>
</dbReference>
<dbReference type="InterPro" id="IPR013783">
    <property type="entry name" value="Ig-like_fold"/>
</dbReference>
<dbReference type="PROSITE" id="PS00547">
    <property type="entry name" value="TRANSGLUTAMINASES"/>
    <property type="match status" value="1"/>
</dbReference>
<feature type="active site" evidence="2">
    <location>
        <position position="370"/>
    </location>
</feature>
<organism evidence="5 6">
    <name type="scientific">Asbolus verrucosus</name>
    <name type="common">Desert ironclad beetle</name>
    <dbReference type="NCBI Taxonomy" id="1661398"/>
    <lineage>
        <taxon>Eukaryota</taxon>
        <taxon>Metazoa</taxon>
        <taxon>Ecdysozoa</taxon>
        <taxon>Arthropoda</taxon>
        <taxon>Hexapoda</taxon>
        <taxon>Insecta</taxon>
        <taxon>Pterygota</taxon>
        <taxon>Neoptera</taxon>
        <taxon>Endopterygota</taxon>
        <taxon>Coleoptera</taxon>
        <taxon>Polyphaga</taxon>
        <taxon>Cucujiformia</taxon>
        <taxon>Tenebrionidae</taxon>
        <taxon>Pimeliinae</taxon>
        <taxon>Asbolus</taxon>
    </lineage>
</organism>
<keyword evidence="5" id="KW-0808">Transferase</keyword>
<evidence type="ECO:0000259" key="4">
    <source>
        <dbReference type="SMART" id="SM00460"/>
    </source>
</evidence>
<dbReference type="InterPro" id="IPR036238">
    <property type="entry name" value="Transglutaminase_C_sf"/>
</dbReference>
<feature type="domain" description="Transglutaminase-like" evidence="4">
    <location>
        <begin position="275"/>
        <end position="373"/>
    </location>
</feature>
<evidence type="ECO:0000256" key="2">
    <source>
        <dbReference type="PIRSR" id="PIRSR000459-1"/>
    </source>
</evidence>
<dbReference type="InterPro" id="IPR014756">
    <property type="entry name" value="Ig_E-set"/>
</dbReference>
<dbReference type="AlphaFoldDB" id="A0A482WCP6"/>
<dbReference type="PANTHER" id="PTHR11590:SF40">
    <property type="entry name" value="HEMOCYTE PROTEIN-GLUTAMINE GAMMA-GLUTAMYLTRANSFERASE-LIKE PROTEIN"/>
    <property type="match status" value="1"/>
</dbReference>
<evidence type="ECO:0000313" key="5">
    <source>
        <dbReference type="EMBL" id="RZC42409.1"/>
    </source>
</evidence>
<evidence type="ECO:0000256" key="3">
    <source>
        <dbReference type="PIRSR" id="PIRSR000459-2"/>
    </source>
</evidence>
<proteinExistence type="inferred from homology"/>
<comment type="cofactor">
    <cofactor evidence="3">
        <name>Ca(2+)</name>
        <dbReference type="ChEBI" id="CHEBI:29108"/>
    </cofactor>
    <text evidence="3">Binds 1 Ca(2+) ion per subunit.</text>
</comment>
<dbReference type="OrthoDB" id="437511at2759"/>
<dbReference type="InterPro" id="IPR023608">
    <property type="entry name" value="Transglutaminase_animal"/>
</dbReference>
<sequence>MTESLSVELVYFYPRENAKPHKTDKFELIYDKEKPIPILRRGLKFTIAIRFVGRTFDEKKDFLRLIFNFGQNPNPIKGTRGIVRLSTSRKRIEDEKFWGANILNQRDDTISLEIFAPPAAPVGAWNLQIETRVLNSTSPAKVYNHDTQFYLLFNPWNCHDLVFMPDERLLDEYILTDVGKIWVGPFGSSKGREWVFGQFDACVLPAAMLMFEKSELPPASYGDPIKVTRTISKLVNSNDDDGILVGRWDGEYDDGTAPSAWTGSVPILQEFLDTQTSVSYGQCWVFSGVVTTICRALGIPSRVVSNLVSAHDANATLTIDKYYTLENEEMSYDPNNPMGEDSVWNYHVWNDVWMARPDLPQGYGGWQAIDATPQETSSNYYQCGPSSLEAIKNGQVGFNYDVGFMVASVNADVMRWKEDATRELGFARIYCNRYHIGRVILTKQPFFFDPNGDRDREDITLQYKAPEGSKDERMSLYNAVRGTELAKTFFALPDPGLEDVEFDLEELDRIKIGEGFCLVVQIKNKGNSIRTIKAILSAGSVFYNGVKANPIKKMEKEFTIKPGTEQTLRMTIMADEYLDKLVEYCNMKLYAIASVNETRQTWADEDDFQVLKPKIDIRIPTEIPLGRPTTITLRFVNPLKKILTNCKFNISGPTLLRNQIVRYNNVKPGALVKINTDVIPKIPGEQKLVATFSSKELLDIIGSAKVEVVEDEE</sequence>
<dbReference type="Pfam" id="PF00927">
    <property type="entry name" value="Transglut_C"/>
    <property type="match status" value="2"/>
</dbReference>
<dbReference type="Gene3D" id="2.60.40.10">
    <property type="entry name" value="Immunoglobulins"/>
    <property type="match status" value="3"/>
</dbReference>
<comment type="caution">
    <text evidence="5">The sequence shown here is derived from an EMBL/GenBank/DDBJ whole genome shotgun (WGS) entry which is preliminary data.</text>
</comment>
<dbReference type="InterPro" id="IPR008958">
    <property type="entry name" value="Transglutaminase_C"/>
</dbReference>
<dbReference type="SUPFAM" id="SSF49309">
    <property type="entry name" value="Transglutaminase, two C-terminal domains"/>
    <property type="match status" value="2"/>
</dbReference>
<feature type="binding site" evidence="3">
    <location>
        <position position="467"/>
    </location>
    <ligand>
        <name>Ca(2+)</name>
        <dbReference type="ChEBI" id="CHEBI:29108"/>
    </ligand>
</feature>
<dbReference type="InterPro" id="IPR001102">
    <property type="entry name" value="Transglutaminase_N"/>
</dbReference>
<reference evidence="5 6" key="1">
    <citation type="submission" date="2017-03" db="EMBL/GenBank/DDBJ databases">
        <title>Genome of the blue death feigning beetle - Asbolus verrucosus.</title>
        <authorList>
            <person name="Rider S.D."/>
        </authorList>
    </citation>
    <scope>NUCLEOTIDE SEQUENCE [LARGE SCALE GENOMIC DNA]</scope>
    <source>
        <strain evidence="5">Butters</strain>
        <tissue evidence="5">Head and leg muscle</tissue>
    </source>
</reference>
<gene>
    <name evidence="5" type="ORF">BDFB_000320</name>
</gene>
<keyword evidence="6" id="KW-1185">Reference proteome</keyword>
<dbReference type="InterPro" id="IPR002931">
    <property type="entry name" value="Transglutaminase-like"/>
</dbReference>
<dbReference type="SMART" id="SM00460">
    <property type="entry name" value="TGc"/>
    <property type="match status" value="1"/>
</dbReference>
<dbReference type="SUPFAM" id="SSF54001">
    <property type="entry name" value="Cysteine proteinases"/>
    <property type="match status" value="1"/>
</dbReference>
<dbReference type="Pfam" id="PF01841">
    <property type="entry name" value="Transglut_core"/>
    <property type="match status" value="1"/>
</dbReference>
<dbReference type="PIRSF" id="PIRSF000459">
    <property type="entry name" value="TGM_EBP42"/>
    <property type="match status" value="1"/>
</dbReference>